<dbReference type="Proteomes" id="UP001203036">
    <property type="component" value="Unassembled WGS sequence"/>
</dbReference>
<protein>
    <submittedName>
        <fullName evidence="1">Uncharacterized protein</fullName>
    </submittedName>
</protein>
<keyword evidence="2" id="KW-1185">Reference proteome</keyword>
<reference evidence="1" key="1">
    <citation type="submission" date="2022-06" db="EMBL/GenBank/DDBJ databases">
        <title>Lutimaribacter sp. EGI FJ00013, a novel bacterium isolated from a salt lake sediment enrichment.</title>
        <authorList>
            <person name="Gao L."/>
            <person name="Fang B.-Z."/>
            <person name="Li W.-J."/>
        </authorList>
    </citation>
    <scope>NUCLEOTIDE SEQUENCE</scope>
    <source>
        <strain evidence="1">EGI FJ00013</strain>
    </source>
</reference>
<proteinExistence type="predicted"/>
<comment type="caution">
    <text evidence="1">The sequence shown here is derived from an EMBL/GenBank/DDBJ whole genome shotgun (WGS) entry which is preliminary data.</text>
</comment>
<dbReference type="EMBL" id="JAMQGO010000016">
    <property type="protein sequence ID" value="MCM2563724.1"/>
    <property type="molecule type" value="Genomic_DNA"/>
</dbReference>
<organism evidence="1 2">
    <name type="scientific">Lutimaribacter degradans</name>
    <dbReference type="NCBI Taxonomy" id="2945989"/>
    <lineage>
        <taxon>Bacteria</taxon>
        <taxon>Pseudomonadati</taxon>
        <taxon>Pseudomonadota</taxon>
        <taxon>Alphaproteobacteria</taxon>
        <taxon>Rhodobacterales</taxon>
        <taxon>Roseobacteraceae</taxon>
        <taxon>Lutimaribacter</taxon>
    </lineage>
</organism>
<evidence type="ECO:0000313" key="2">
    <source>
        <dbReference type="Proteomes" id="UP001203036"/>
    </source>
</evidence>
<name>A0ACC6A1U8_9RHOB</name>
<gene>
    <name evidence="1" type="ORF">M8744_16360</name>
</gene>
<evidence type="ECO:0000313" key="1">
    <source>
        <dbReference type="EMBL" id="MCM2563724.1"/>
    </source>
</evidence>
<accession>A0ACC6A1U8</accession>
<sequence>MSEATYMEAKTIHRLLEFDPTAFRFKRNDENPLDCDLVVNDESSVIGVAIAIAPEGGDERGGNADRGRHRPVTGSALERGCVSH</sequence>